<feature type="transmembrane region" description="Helical" evidence="8">
    <location>
        <begin position="167"/>
        <end position="187"/>
    </location>
</feature>
<evidence type="ECO:0000256" key="7">
    <source>
        <dbReference type="ARBA" id="ARBA00023136"/>
    </source>
</evidence>
<keyword evidence="5 8" id="KW-0732">Signal</keyword>
<feature type="transmembrane region" description="Helical" evidence="8">
    <location>
        <begin position="223"/>
        <end position="242"/>
    </location>
</feature>
<sequence length="315" mass="36501">MKLMLLSAALAYIETIAASLGNTFPTYKSCVESCSSDICSSDGYYFANPQMISLPLLFLWKCSDDCQYRCMWGVVETFQKKGWPPPQFHGRWPFVRFLGIQEPASTLFSLLNFGLHANNFSKFLKEVRYSNPMFKVWVAYALISMNGWVWSAIFHSRDTPFTELMDYLSAFGLVFSSAYGIGMRLLLYKRRLFSIAFTFLCLLFYVNHAIYLSSGLFDYKYNLFANIIVGAFLVLNCILFIVMNRTLPQTKPLAIAVATISGALYLEIIDFPPFLWVLDAHSLWHLLTAPVTHYFWRYIIQDTKYLQKEFSRWIY</sequence>
<dbReference type="GO" id="GO:0016788">
    <property type="term" value="F:hydrolase activity, acting on ester bonds"/>
    <property type="evidence" value="ECO:0007669"/>
    <property type="project" value="TreeGrafter"/>
</dbReference>
<evidence type="ECO:0000256" key="6">
    <source>
        <dbReference type="ARBA" id="ARBA00022989"/>
    </source>
</evidence>
<dbReference type="EMBL" id="GHKJ01000555">
    <property type="protein sequence ID" value="MOY45585.1"/>
    <property type="molecule type" value="Transcribed_RNA"/>
</dbReference>
<proteinExistence type="inferred from homology"/>
<dbReference type="Pfam" id="PF04080">
    <property type="entry name" value="Per1"/>
    <property type="match status" value="1"/>
</dbReference>
<dbReference type="PANTHER" id="PTHR13148">
    <property type="entry name" value="PER1-RELATED"/>
    <property type="match status" value="1"/>
</dbReference>
<keyword evidence="7 8" id="KW-0472">Membrane</keyword>
<evidence type="ECO:0000256" key="4">
    <source>
        <dbReference type="ARBA" id="ARBA00022692"/>
    </source>
</evidence>
<dbReference type="InterPro" id="IPR007217">
    <property type="entry name" value="Per1-like"/>
</dbReference>
<feature type="transmembrane region" description="Helical" evidence="8">
    <location>
        <begin position="136"/>
        <end position="155"/>
    </location>
</feature>
<feature type="transmembrane region" description="Helical" evidence="8">
    <location>
        <begin position="254"/>
        <end position="276"/>
    </location>
</feature>
<evidence type="ECO:0000256" key="2">
    <source>
        <dbReference type="ARBA" id="ARBA00006387"/>
    </source>
</evidence>
<keyword evidence="8" id="KW-0333">Golgi apparatus</keyword>
<dbReference type="AlphaFoldDB" id="A0A4P6D727"/>
<evidence type="ECO:0000256" key="1">
    <source>
        <dbReference type="ARBA" id="ARBA00004127"/>
    </source>
</evidence>
<dbReference type="GO" id="GO:0005789">
    <property type="term" value="C:endoplasmic reticulum membrane"/>
    <property type="evidence" value="ECO:0007669"/>
    <property type="project" value="TreeGrafter"/>
</dbReference>
<dbReference type="GO" id="GO:0006506">
    <property type="term" value="P:GPI anchor biosynthetic process"/>
    <property type="evidence" value="ECO:0007669"/>
    <property type="project" value="UniProtKB-KW"/>
</dbReference>
<evidence type="ECO:0000256" key="8">
    <source>
        <dbReference type="RuleBase" id="RU365066"/>
    </source>
</evidence>
<feature type="transmembrane region" description="Helical" evidence="8">
    <location>
        <begin position="192"/>
        <end position="211"/>
    </location>
</feature>
<feature type="chain" id="PRO_5020994281" description="Post-GPI attachment to proteins factor 3" evidence="8">
    <location>
        <begin position="19"/>
        <end position="315"/>
    </location>
</feature>
<organism evidence="9">
    <name type="scientific">Rhodnius prolixus</name>
    <name type="common">Triatomid bug</name>
    <dbReference type="NCBI Taxonomy" id="13249"/>
    <lineage>
        <taxon>Eukaryota</taxon>
        <taxon>Metazoa</taxon>
        <taxon>Ecdysozoa</taxon>
        <taxon>Arthropoda</taxon>
        <taxon>Hexapoda</taxon>
        <taxon>Insecta</taxon>
        <taxon>Pterygota</taxon>
        <taxon>Neoptera</taxon>
        <taxon>Paraneoptera</taxon>
        <taxon>Hemiptera</taxon>
        <taxon>Heteroptera</taxon>
        <taxon>Panheteroptera</taxon>
        <taxon>Cimicomorpha</taxon>
        <taxon>Reduviidae</taxon>
        <taxon>Triatominae</taxon>
        <taxon>Rhodnius</taxon>
    </lineage>
</organism>
<keyword evidence="6 8" id="KW-1133">Transmembrane helix</keyword>
<comment type="caution">
    <text evidence="8">Lacks conserved residue(s) required for the propagation of feature annotation.</text>
</comment>
<dbReference type="VEuPathDB" id="VectorBase:RPRC012009"/>
<dbReference type="PANTHER" id="PTHR13148:SF0">
    <property type="entry name" value="POST-GPI ATTACHMENT TO PROTEINS FACTOR 3"/>
    <property type="match status" value="1"/>
</dbReference>
<feature type="signal peptide" evidence="8">
    <location>
        <begin position="1"/>
        <end position="18"/>
    </location>
</feature>
<keyword evidence="3 8" id="KW-0337">GPI-anchor biosynthesis</keyword>
<accession>A0A4P6D727</accession>
<comment type="similarity">
    <text evidence="2 8">Belongs to the PGAP3 family.</text>
</comment>
<protein>
    <recommendedName>
        <fullName evidence="8">Post-GPI attachment to proteins factor 3</fullName>
    </recommendedName>
</protein>
<reference evidence="9" key="1">
    <citation type="submission" date="2019-04" db="EMBL/GenBank/DDBJ databases">
        <title>Analysis of the testis transcriptome of the Chagas disease vector Rhodnius prolixus.</title>
        <authorList>
            <person name="Cesar J."/>
            <person name="Ribeiro J.M."/>
            <person name="Pereira M.H."/>
            <person name="Araujo R.N."/>
            <person name="Gontijo N.F."/>
            <person name="Pessoa G."/>
            <person name="Sant'Anna M.V."/>
            <person name="Sorgine M.H."/>
            <person name="Majerowicz D."/>
            <person name="Carvalho A.B."/>
            <person name="Braz G."/>
            <person name="Mesquita R."/>
            <person name="Lagerblad P.O."/>
            <person name="Koerich L.B."/>
        </authorList>
    </citation>
    <scope>NUCLEOTIDE SEQUENCE</scope>
</reference>
<dbReference type="GO" id="GO:0000139">
    <property type="term" value="C:Golgi membrane"/>
    <property type="evidence" value="ECO:0007669"/>
    <property type="project" value="UniProtKB-SubCell"/>
</dbReference>
<name>A0A4P6D727_RHOPR</name>
<evidence type="ECO:0000256" key="5">
    <source>
        <dbReference type="ARBA" id="ARBA00022729"/>
    </source>
</evidence>
<evidence type="ECO:0000313" key="9">
    <source>
        <dbReference type="EMBL" id="MOY45585.1"/>
    </source>
</evidence>
<comment type="subcellular location">
    <subcellularLocation>
        <location evidence="1">Endomembrane system</location>
        <topology evidence="1">Multi-pass membrane protein</topology>
    </subcellularLocation>
    <subcellularLocation>
        <location evidence="8">Golgi apparatus membrane</location>
        <topology evidence="8">Multi-pass membrane protein</topology>
    </subcellularLocation>
</comment>
<evidence type="ECO:0000256" key="3">
    <source>
        <dbReference type="ARBA" id="ARBA00022502"/>
    </source>
</evidence>
<keyword evidence="4 8" id="KW-0812">Transmembrane</keyword>
<comment type="function">
    <text evidence="8">Involved in the lipid remodeling steps of GPI-anchor maturation.</text>
</comment>